<dbReference type="Proteomes" id="UP001234989">
    <property type="component" value="Chromosome 2"/>
</dbReference>
<accession>A0AAF0Q2V8</accession>
<evidence type="ECO:0000256" key="7">
    <source>
        <dbReference type="SAM" id="MobiDB-lite"/>
    </source>
</evidence>
<evidence type="ECO:0000256" key="3">
    <source>
        <dbReference type="ARBA" id="ARBA00022777"/>
    </source>
</evidence>
<dbReference type="SUPFAM" id="SSF56112">
    <property type="entry name" value="Protein kinase-like (PK-like)"/>
    <property type="match status" value="1"/>
</dbReference>
<dbReference type="GO" id="GO:0005524">
    <property type="term" value="F:ATP binding"/>
    <property type="evidence" value="ECO:0007669"/>
    <property type="project" value="UniProtKB-UniRule"/>
</dbReference>
<evidence type="ECO:0000256" key="1">
    <source>
        <dbReference type="ARBA" id="ARBA00022679"/>
    </source>
</evidence>
<evidence type="ECO:0000313" key="9">
    <source>
        <dbReference type="EMBL" id="WMV14540.1"/>
    </source>
</evidence>
<organism evidence="9 10">
    <name type="scientific">Solanum verrucosum</name>
    <dbReference type="NCBI Taxonomy" id="315347"/>
    <lineage>
        <taxon>Eukaryota</taxon>
        <taxon>Viridiplantae</taxon>
        <taxon>Streptophyta</taxon>
        <taxon>Embryophyta</taxon>
        <taxon>Tracheophyta</taxon>
        <taxon>Spermatophyta</taxon>
        <taxon>Magnoliopsida</taxon>
        <taxon>eudicotyledons</taxon>
        <taxon>Gunneridae</taxon>
        <taxon>Pentapetalae</taxon>
        <taxon>asterids</taxon>
        <taxon>lamiids</taxon>
        <taxon>Solanales</taxon>
        <taxon>Solanaceae</taxon>
        <taxon>Solanoideae</taxon>
        <taxon>Solaneae</taxon>
        <taxon>Solanum</taxon>
    </lineage>
</organism>
<feature type="region of interest" description="Disordered" evidence="7">
    <location>
        <begin position="297"/>
        <end position="345"/>
    </location>
</feature>
<dbReference type="Gene3D" id="1.10.510.10">
    <property type="entry name" value="Transferase(Phosphotransferase) domain 1"/>
    <property type="match status" value="1"/>
</dbReference>
<evidence type="ECO:0000256" key="2">
    <source>
        <dbReference type="ARBA" id="ARBA00022741"/>
    </source>
</evidence>
<name>A0AAF0Q2V8_SOLVR</name>
<dbReference type="InterPro" id="IPR017441">
    <property type="entry name" value="Protein_kinase_ATP_BS"/>
</dbReference>
<feature type="domain" description="Protein kinase" evidence="8">
    <location>
        <begin position="2"/>
        <end position="254"/>
    </location>
</feature>
<dbReference type="GO" id="GO:0004674">
    <property type="term" value="F:protein serine/threonine kinase activity"/>
    <property type="evidence" value="ECO:0007669"/>
    <property type="project" value="UniProtKB-KW"/>
</dbReference>
<evidence type="ECO:0000256" key="4">
    <source>
        <dbReference type="ARBA" id="ARBA00022840"/>
    </source>
</evidence>
<keyword evidence="3" id="KW-0418">Kinase</keyword>
<dbReference type="InterPro" id="IPR011009">
    <property type="entry name" value="Kinase-like_dom_sf"/>
</dbReference>
<keyword evidence="1" id="KW-0808">Transferase</keyword>
<feature type="binding site" evidence="5">
    <location>
        <position position="36"/>
    </location>
    <ligand>
        <name>ATP</name>
        <dbReference type="ChEBI" id="CHEBI:30616"/>
    </ligand>
</feature>
<keyword evidence="6" id="KW-0723">Serine/threonine-protein kinase</keyword>
<proteinExistence type="inferred from homology"/>
<evidence type="ECO:0000256" key="6">
    <source>
        <dbReference type="RuleBase" id="RU000304"/>
    </source>
</evidence>
<protein>
    <recommendedName>
        <fullName evidence="8">Protein kinase domain-containing protein</fullName>
    </recommendedName>
</protein>
<keyword evidence="4 5" id="KW-0067">ATP-binding</keyword>
<dbReference type="Pfam" id="PF00069">
    <property type="entry name" value="Pkinase"/>
    <property type="match status" value="1"/>
</dbReference>
<keyword evidence="2 5" id="KW-0547">Nucleotide-binding</keyword>
<dbReference type="PROSITE" id="PS50011">
    <property type="entry name" value="PROTEIN_KINASE_DOM"/>
    <property type="match status" value="1"/>
</dbReference>
<evidence type="ECO:0000256" key="5">
    <source>
        <dbReference type="PROSITE-ProRule" id="PRU10141"/>
    </source>
</evidence>
<dbReference type="PANTHER" id="PTHR48011">
    <property type="entry name" value="CCR4-NOT TRANSCRIPTIONAL COMPLEX SUBUNIT CAF120-RELATED"/>
    <property type="match status" value="1"/>
</dbReference>
<dbReference type="InterPro" id="IPR008271">
    <property type="entry name" value="Ser/Thr_kinase_AS"/>
</dbReference>
<comment type="similarity">
    <text evidence="6">Belongs to the protein kinase superfamily.</text>
</comment>
<evidence type="ECO:0000313" key="10">
    <source>
        <dbReference type="Proteomes" id="UP001234989"/>
    </source>
</evidence>
<gene>
    <name evidence="9" type="ORF">MTR67_007925</name>
</gene>
<evidence type="ECO:0000259" key="8">
    <source>
        <dbReference type="PROSITE" id="PS50011"/>
    </source>
</evidence>
<keyword evidence="10" id="KW-1185">Reference proteome</keyword>
<dbReference type="GO" id="GO:0007165">
    <property type="term" value="P:signal transduction"/>
    <property type="evidence" value="ECO:0007669"/>
    <property type="project" value="TreeGrafter"/>
</dbReference>
<dbReference type="AlphaFoldDB" id="A0AAF0Q2V8"/>
<reference evidence="9" key="1">
    <citation type="submission" date="2023-08" db="EMBL/GenBank/DDBJ databases">
        <title>A de novo genome assembly of Solanum verrucosum Schlechtendal, a Mexican diploid species geographically isolated from the other diploid A-genome species in potato relatives.</title>
        <authorList>
            <person name="Hosaka K."/>
        </authorList>
    </citation>
    <scope>NUCLEOTIDE SEQUENCE</scope>
    <source>
        <tissue evidence="9">Young leaves</tissue>
    </source>
</reference>
<dbReference type="SMART" id="SM00220">
    <property type="entry name" value="S_TKc"/>
    <property type="match status" value="1"/>
</dbReference>
<dbReference type="PANTHER" id="PTHR48011:SF54">
    <property type="entry name" value="PROTEIN KINASE DOMAIN-CONTAINING PROTEIN"/>
    <property type="match status" value="1"/>
</dbReference>
<dbReference type="InterPro" id="IPR052751">
    <property type="entry name" value="Plant_MAPKKK"/>
</dbReference>
<dbReference type="PROSITE" id="PS00107">
    <property type="entry name" value="PROTEIN_KINASE_ATP"/>
    <property type="match status" value="1"/>
</dbReference>
<dbReference type="PROSITE" id="PS00108">
    <property type="entry name" value="PROTEIN_KINASE_ST"/>
    <property type="match status" value="1"/>
</dbReference>
<dbReference type="EMBL" id="CP133613">
    <property type="protein sequence ID" value="WMV14540.1"/>
    <property type="molecule type" value="Genomic_DNA"/>
</dbReference>
<sequence length="345" mass="38358">MLRRGGTLGKGSYGFVSLSFTDTDSPMNVPFVIAVKSCTLSHSQSLQNERKFLRMFNDCPQIIRCFGFKVTQEDDSHLYNLLLEYASVGSVADRLGERGLPEFQVRKHTKNILLGLSLIHKKGIIHCDLKPHNILLTTTNGYNSDVVAKIADFGLALSSEQNRKQKQGLRGTKRFMAPESLLKQEYGPGVDIWALGCTVYEMITGKPLWESSNSEPNFENPKLSPEAKDFLNNCLVKNPSSRWTADMLLNHSFLKIADIVQPPEFTRKRPGYHSMYFSRLRQNKALRRQTHVRDMVTEIGADSESGNSELGTDSEGRNSELGADSEGENSGLGVDSEGGNSSQSC</sequence>
<dbReference type="InterPro" id="IPR000719">
    <property type="entry name" value="Prot_kinase_dom"/>
</dbReference>